<accession>A0ACB0JCK3</accession>
<organism evidence="1 2">
    <name type="scientific">Trifolium pratense</name>
    <name type="common">Red clover</name>
    <dbReference type="NCBI Taxonomy" id="57577"/>
    <lineage>
        <taxon>Eukaryota</taxon>
        <taxon>Viridiplantae</taxon>
        <taxon>Streptophyta</taxon>
        <taxon>Embryophyta</taxon>
        <taxon>Tracheophyta</taxon>
        <taxon>Spermatophyta</taxon>
        <taxon>Magnoliopsida</taxon>
        <taxon>eudicotyledons</taxon>
        <taxon>Gunneridae</taxon>
        <taxon>Pentapetalae</taxon>
        <taxon>rosids</taxon>
        <taxon>fabids</taxon>
        <taxon>Fabales</taxon>
        <taxon>Fabaceae</taxon>
        <taxon>Papilionoideae</taxon>
        <taxon>50 kb inversion clade</taxon>
        <taxon>NPAAA clade</taxon>
        <taxon>Hologalegina</taxon>
        <taxon>IRL clade</taxon>
        <taxon>Trifolieae</taxon>
        <taxon>Trifolium</taxon>
    </lineage>
</organism>
<evidence type="ECO:0000313" key="2">
    <source>
        <dbReference type="Proteomes" id="UP001177021"/>
    </source>
</evidence>
<keyword evidence="2" id="KW-1185">Reference proteome</keyword>
<comment type="caution">
    <text evidence="1">The sequence shown here is derived from an EMBL/GenBank/DDBJ whole genome shotgun (WGS) entry which is preliminary data.</text>
</comment>
<evidence type="ECO:0000313" key="1">
    <source>
        <dbReference type="EMBL" id="CAJ2641393.1"/>
    </source>
</evidence>
<dbReference type="EMBL" id="CASHSV030000024">
    <property type="protein sequence ID" value="CAJ2641393.1"/>
    <property type="molecule type" value="Genomic_DNA"/>
</dbReference>
<name>A0ACB0JCK3_TRIPR</name>
<protein>
    <submittedName>
        <fullName evidence="1">Uncharacterized protein</fullName>
    </submittedName>
</protein>
<dbReference type="Proteomes" id="UP001177021">
    <property type="component" value="Unassembled WGS sequence"/>
</dbReference>
<gene>
    <name evidence="1" type="ORF">MILVUS5_LOCUS11051</name>
</gene>
<sequence length="78" mass="8718">MMNKGHFGFFFILLILLTCDMMEQTEGWGCDPAECDLIHLICIAAGYPRGGQCINKIRCVCQISIAGVMKDHMQGEHL</sequence>
<proteinExistence type="predicted"/>
<reference evidence="1" key="1">
    <citation type="submission" date="2023-10" db="EMBL/GenBank/DDBJ databases">
        <authorList>
            <person name="Rodriguez Cubillos JULIANA M."/>
            <person name="De Vega J."/>
        </authorList>
    </citation>
    <scope>NUCLEOTIDE SEQUENCE</scope>
</reference>